<proteinExistence type="predicted"/>
<dbReference type="KEGG" id="vg:80518152"/>
<organism evidence="1">
    <name type="scientific">Tupanvirus soda lake</name>
    <dbReference type="NCBI Taxonomy" id="2126985"/>
    <lineage>
        <taxon>Viruses</taxon>
        <taxon>Varidnaviria</taxon>
        <taxon>Bamfordvirae</taxon>
        <taxon>Nucleocytoviricota</taxon>
        <taxon>Megaviricetes</taxon>
        <taxon>Imitervirales</taxon>
        <taxon>Mimiviridae</taxon>
        <taxon>Megamimivirinae</taxon>
        <taxon>Tupanvirus</taxon>
        <taxon>Tupanvirus salinum</taxon>
    </lineage>
</organism>
<protein>
    <submittedName>
        <fullName evidence="1">Putative orfan</fullName>
    </submittedName>
</protein>
<evidence type="ECO:0000313" key="1">
    <source>
        <dbReference type="EMBL" id="QKU34743.1"/>
    </source>
</evidence>
<dbReference type="RefSeq" id="YP_010781388.1">
    <property type="nucleotide sequence ID" value="NC_075039.1"/>
</dbReference>
<dbReference type="EMBL" id="KY523104">
    <property type="protein sequence ID" value="QKU34743.1"/>
    <property type="molecule type" value="Genomic_DNA"/>
</dbReference>
<dbReference type="GeneID" id="80518152"/>
<reference evidence="1" key="1">
    <citation type="submission" date="2017-01" db="EMBL/GenBank/DDBJ databases">
        <authorList>
            <person name="Assis F.L."/>
            <person name="Abrahao J.S."/>
            <person name="Silva L."/>
            <person name="Khalil J.B."/>
            <person name="Rodrigues R."/>
            <person name="Silva L.S."/>
            <person name="Arantes T."/>
            <person name="Boratto P."/>
            <person name="Andrade M."/>
            <person name="Kroon E.G."/>
            <person name="Ribeiro B."/>
            <person name="Bergier I."/>
            <person name="Seligmann H."/>
            <person name="Ghigo E."/>
            <person name="Colson P."/>
            <person name="Levasseur A."/>
            <person name="Raoult D."/>
            <person name="Scola B.L."/>
        </authorList>
    </citation>
    <scope>NUCLEOTIDE SEQUENCE</scope>
    <source>
        <strain evidence="1">Soda lake</strain>
    </source>
</reference>
<name>A0A6N1NT20_9VIRU</name>
<sequence length="205" mass="23960">MIIIYINTILIMSISQNMQVINTKTVNCLLITPEGRFENFRLAFDLHVDQKLITLECEDPKKVIVNNMRTKCGCMYYMANVAKAILPSETFYYAFFEDACELNGKKFNKIGTHLINNLYNSDSQNNKSSSNFKCYGNCYILHVDQDFNLYDVGATTFINLYNKVHTSKGMDERYYTDRLYTKQKKNKIYNYNDYLKSKKGKCITM</sequence>
<reference evidence="1" key="2">
    <citation type="journal article" date="2018" name="Nat. Commun.">
        <title>Tailed giant Tupanvirus possesses the most complete translational apparatus of the known virosphere.</title>
        <authorList>
            <person name="Abrahao J."/>
            <person name="Silva L."/>
            <person name="Silva L.S."/>
            <person name="Khalil J.Y.B."/>
            <person name="Rodrigues R."/>
            <person name="Arantes T."/>
            <person name="Assis F."/>
            <person name="Boratto P."/>
            <person name="Andrade M."/>
            <person name="Kroon E.G."/>
            <person name="Ribeiro B."/>
            <person name="Bergier I."/>
            <person name="Seligmann H."/>
            <person name="Ghigo E."/>
            <person name="Colson P."/>
            <person name="Levasseur A."/>
            <person name="Kroemer G."/>
            <person name="Raoult D."/>
            <person name="La Scola B."/>
        </authorList>
    </citation>
    <scope>NUCLEOTIDE SEQUENCE [LARGE SCALE GENOMIC DNA]</scope>
    <source>
        <strain evidence="1">Soda lake</strain>
    </source>
</reference>
<accession>A0A6N1NT20</accession>